<keyword evidence="1" id="KW-0175">Coiled coil</keyword>
<keyword evidence="3" id="KW-1185">Reference proteome</keyword>
<evidence type="ECO:0000313" key="3">
    <source>
        <dbReference type="Proteomes" id="UP000053328"/>
    </source>
</evidence>
<accession>A0A0D1YZC9</accession>
<protein>
    <submittedName>
        <fullName evidence="2">Uncharacterized protein</fullName>
    </submittedName>
</protein>
<organism evidence="2 3">
    <name type="scientific">Exophiala spinifera</name>
    <dbReference type="NCBI Taxonomy" id="91928"/>
    <lineage>
        <taxon>Eukaryota</taxon>
        <taxon>Fungi</taxon>
        <taxon>Dikarya</taxon>
        <taxon>Ascomycota</taxon>
        <taxon>Pezizomycotina</taxon>
        <taxon>Eurotiomycetes</taxon>
        <taxon>Chaetothyriomycetidae</taxon>
        <taxon>Chaetothyriales</taxon>
        <taxon>Herpotrichiellaceae</taxon>
        <taxon>Exophiala</taxon>
    </lineage>
</organism>
<dbReference type="GeneID" id="27328316"/>
<reference evidence="2 3" key="1">
    <citation type="submission" date="2015-01" db="EMBL/GenBank/DDBJ databases">
        <title>The Genome Sequence of Exophiala spinifera CBS89968.</title>
        <authorList>
            <consortium name="The Broad Institute Genomics Platform"/>
            <person name="Cuomo C."/>
            <person name="de Hoog S."/>
            <person name="Gorbushina A."/>
            <person name="Stielow B."/>
            <person name="Teixiera M."/>
            <person name="Abouelleil A."/>
            <person name="Chapman S.B."/>
            <person name="Priest M."/>
            <person name="Young S.K."/>
            <person name="Wortman J."/>
            <person name="Nusbaum C."/>
            <person name="Birren B."/>
        </authorList>
    </citation>
    <scope>NUCLEOTIDE SEQUENCE [LARGE SCALE GENOMIC DNA]</scope>
    <source>
        <strain evidence="2 3">CBS 89968</strain>
    </source>
</reference>
<gene>
    <name evidence="2" type="ORF">PV08_01233</name>
</gene>
<sequence length="81" mass="9323">MSALRKKLQSLNKQWVAIEQKLKYNLKRHELEVGVQQRQLAEASNQLAQASYHLAKSNRNVSNIIMVSRSTEIMLADEIET</sequence>
<dbReference type="EMBL" id="KN847492">
    <property type="protein sequence ID" value="KIW20656.1"/>
    <property type="molecule type" value="Genomic_DNA"/>
</dbReference>
<dbReference type="VEuPathDB" id="FungiDB:PV08_01233"/>
<dbReference type="AlphaFoldDB" id="A0A0D1YZC9"/>
<proteinExistence type="predicted"/>
<evidence type="ECO:0000313" key="2">
    <source>
        <dbReference type="EMBL" id="KIW20656.1"/>
    </source>
</evidence>
<name>A0A0D1YZC9_9EURO</name>
<dbReference type="Proteomes" id="UP000053328">
    <property type="component" value="Unassembled WGS sequence"/>
</dbReference>
<dbReference type="HOGENOM" id="CLU_2573909_0_0_1"/>
<feature type="coiled-coil region" evidence="1">
    <location>
        <begin position="1"/>
        <end position="46"/>
    </location>
</feature>
<evidence type="ECO:0000256" key="1">
    <source>
        <dbReference type="SAM" id="Coils"/>
    </source>
</evidence>
<dbReference type="RefSeq" id="XP_016240872.1">
    <property type="nucleotide sequence ID" value="XM_016375596.1"/>
</dbReference>